<gene>
    <name evidence="1" type="ORF">DXF87_27200</name>
</gene>
<name>A0ABD7GNA9_9ENTR</name>
<sequence length="58" mass="6290">MAGGFRLHANWGQAVILIKNEYQAECVIYNGCAGGIDFIFSMRLSGVAFAGGFQTFKL</sequence>
<dbReference type="AlphaFoldDB" id="A0ABD7GNA9"/>
<dbReference type="Proteomes" id="UP000255291">
    <property type="component" value="Unassembled WGS sequence"/>
</dbReference>
<organism evidence="1 2">
    <name type="scientific">Enterobacter roggenkampii</name>
    <dbReference type="NCBI Taxonomy" id="1812935"/>
    <lineage>
        <taxon>Bacteria</taxon>
        <taxon>Pseudomonadati</taxon>
        <taxon>Pseudomonadota</taxon>
        <taxon>Gammaproteobacteria</taxon>
        <taxon>Enterobacterales</taxon>
        <taxon>Enterobacteriaceae</taxon>
        <taxon>Enterobacter</taxon>
        <taxon>Enterobacter cloacae complex</taxon>
    </lineage>
</organism>
<feature type="non-terminal residue" evidence="1">
    <location>
        <position position="58"/>
    </location>
</feature>
<evidence type="ECO:0000313" key="2">
    <source>
        <dbReference type="Proteomes" id="UP000255291"/>
    </source>
</evidence>
<comment type="caution">
    <text evidence="1">The sequence shown here is derived from an EMBL/GenBank/DDBJ whole genome shotgun (WGS) entry which is preliminary data.</text>
</comment>
<dbReference type="EMBL" id="QRBW01000631">
    <property type="protein sequence ID" value="RDT45649.1"/>
    <property type="molecule type" value="Genomic_DNA"/>
</dbReference>
<evidence type="ECO:0000313" key="1">
    <source>
        <dbReference type="EMBL" id="RDT45649.1"/>
    </source>
</evidence>
<protein>
    <submittedName>
        <fullName evidence="1">Cytosol nonspecific dipeptidase</fullName>
    </submittedName>
</protein>
<reference evidence="1 2" key="1">
    <citation type="submission" date="2018-07" db="EMBL/GenBank/DDBJ databases">
        <title>The use of a cohorting ward and systematic surveillance cultures for the control of a Klebsiella pneumoniae carbapenemase (KPC)-producing Enterobacteriaceae outbreak.</title>
        <authorList>
            <person name="Doi Y."/>
        </authorList>
    </citation>
    <scope>NUCLEOTIDE SEQUENCE [LARGE SCALE GENOMIC DNA]</scope>
    <source>
        <strain evidence="1 2">1-RC-17-04017</strain>
    </source>
</reference>
<accession>A0ABD7GNA9</accession>
<proteinExistence type="predicted"/>